<dbReference type="InterPro" id="IPR008930">
    <property type="entry name" value="Terpenoid_cyclase/PrenylTrfase"/>
</dbReference>
<organism evidence="2 3">
    <name type="scientific">Cupriavidus numazuensis</name>
    <dbReference type="NCBI Taxonomy" id="221992"/>
    <lineage>
        <taxon>Bacteria</taxon>
        <taxon>Pseudomonadati</taxon>
        <taxon>Pseudomonadota</taxon>
        <taxon>Betaproteobacteria</taxon>
        <taxon>Burkholderiales</taxon>
        <taxon>Burkholderiaceae</taxon>
        <taxon>Cupriavidus</taxon>
    </lineage>
</organism>
<comment type="caution">
    <text evidence="2">The sequence shown here is derived from an EMBL/GenBank/DDBJ whole genome shotgun (WGS) entry which is preliminary data.</text>
</comment>
<gene>
    <name evidence="2" type="ORF">LMG26411_05521</name>
</gene>
<dbReference type="Proteomes" id="UP000672657">
    <property type="component" value="Unassembled WGS sequence"/>
</dbReference>
<reference evidence="2 3" key="1">
    <citation type="submission" date="2021-03" db="EMBL/GenBank/DDBJ databases">
        <authorList>
            <person name="Peeters C."/>
        </authorList>
    </citation>
    <scope>NUCLEOTIDE SEQUENCE [LARGE SCALE GENOMIC DNA]</scope>
    <source>
        <strain evidence="2 3">LMG 26411</strain>
    </source>
</reference>
<keyword evidence="3" id="KW-1185">Reference proteome</keyword>
<dbReference type="RefSeq" id="WP_244874054.1">
    <property type="nucleotide sequence ID" value="NZ_CAJPVI010000040.1"/>
</dbReference>
<proteinExistence type="predicted"/>
<sequence>MSWLPNLFRGFAAACPARGVCRLVRYCAGMLLASGVSLTAAAADSRPATPMFEDFTVANGAMTVFAHGDYVEPYTAIYALLVAHRLGVDVRARAAALAQWLLPYQQADGPFPRICRSGETQWVACGPADADDSLAVFWCQLASEVLKGDRALEASCGKSLENLATLWDPQRATFRARFGRPEAYFADNVEVIGALGKLRARPDTAARYARELSQLPSQRLMLDGLASSYGYNPAVALEPARATLPPAPYGFYPNVVAPVYLWLCDVTTGSQAARQWAVWKHRHAEDWLAGKSDHYPWGVIALAAYQAGDRESAAAWLKASAAWRAQGRWNVLEEGVRIGLLHAMPDTADRPNMQ</sequence>
<dbReference type="SUPFAM" id="SSF48239">
    <property type="entry name" value="Terpenoid cyclases/Protein prenyltransferases"/>
    <property type="match status" value="1"/>
</dbReference>
<protein>
    <recommendedName>
        <fullName evidence="4">Cellulase</fullName>
    </recommendedName>
</protein>
<evidence type="ECO:0000313" key="3">
    <source>
        <dbReference type="Proteomes" id="UP000672657"/>
    </source>
</evidence>
<evidence type="ECO:0000256" key="1">
    <source>
        <dbReference type="SAM" id="SignalP"/>
    </source>
</evidence>
<evidence type="ECO:0008006" key="4">
    <source>
        <dbReference type="Google" id="ProtNLM"/>
    </source>
</evidence>
<accession>A0ABN7Q4Y2</accession>
<name>A0ABN7Q4Y2_9BURK</name>
<feature type="chain" id="PRO_5046648735" description="Cellulase" evidence="1">
    <location>
        <begin position="43"/>
        <end position="354"/>
    </location>
</feature>
<dbReference type="EMBL" id="CAJPVI010000040">
    <property type="protein sequence ID" value="CAG2157269.1"/>
    <property type="molecule type" value="Genomic_DNA"/>
</dbReference>
<evidence type="ECO:0000313" key="2">
    <source>
        <dbReference type="EMBL" id="CAG2157269.1"/>
    </source>
</evidence>
<keyword evidence="1" id="KW-0732">Signal</keyword>
<feature type="signal peptide" evidence="1">
    <location>
        <begin position="1"/>
        <end position="42"/>
    </location>
</feature>